<dbReference type="AlphaFoldDB" id="A0A9Q4L1X1"/>
<dbReference type="InterPro" id="IPR013974">
    <property type="entry name" value="SAF"/>
</dbReference>
<reference evidence="2" key="1">
    <citation type="submission" date="2022-06" db="EMBL/GenBank/DDBJ databases">
        <title>Natrinema sp. a new haloarchaeum isolate from saline soil.</title>
        <authorList>
            <person name="Strakova D."/>
            <person name="Galisteo C."/>
            <person name="Sanchez-Porro C."/>
            <person name="Ventosa A."/>
        </authorList>
    </citation>
    <scope>NUCLEOTIDE SEQUENCE</scope>
    <source>
        <strain evidence="2">S1CR25-10</strain>
    </source>
</reference>
<dbReference type="Proteomes" id="UP001154061">
    <property type="component" value="Unassembled WGS sequence"/>
</dbReference>
<dbReference type="Gene3D" id="3.90.1210.10">
    <property type="entry name" value="Antifreeze-like/N-acetylneuraminic acid synthase C-terminal domain"/>
    <property type="match status" value="1"/>
</dbReference>
<dbReference type="Gene3D" id="3.20.20.70">
    <property type="entry name" value="Aldolase class I"/>
    <property type="match status" value="1"/>
</dbReference>
<keyword evidence="3" id="KW-1185">Reference proteome</keyword>
<comment type="caution">
    <text evidence="2">The sequence shown here is derived from an EMBL/GenBank/DDBJ whole genome shotgun (WGS) entry which is preliminary data.</text>
</comment>
<dbReference type="InterPro" id="IPR020007">
    <property type="entry name" value="NeuB/NeuA"/>
</dbReference>
<evidence type="ECO:0000313" key="2">
    <source>
        <dbReference type="EMBL" id="MDF9745849.1"/>
    </source>
</evidence>
<accession>A0A9Q4L1X1</accession>
<keyword evidence="2" id="KW-0808">Transferase</keyword>
<dbReference type="InterPro" id="IPR057736">
    <property type="entry name" value="SAF_PseI/NeuA/NeuB"/>
</dbReference>
<dbReference type="GO" id="GO:0047444">
    <property type="term" value="F:N-acylneuraminate-9-phosphate synthase activity"/>
    <property type="evidence" value="ECO:0007669"/>
    <property type="project" value="TreeGrafter"/>
</dbReference>
<dbReference type="PANTHER" id="PTHR42966:SF1">
    <property type="entry name" value="SIALIC ACID SYNTHASE"/>
    <property type="match status" value="1"/>
</dbReference>
<dbReference type="InterPro" id="IPR013132">
    <property type="entry name" value="PseI/NeuA/B-like_N"/>
</dbReference>
<protein>
    <submittedName>
        <fullName evidence="2">N-acetylneuraminate synthase</fullName>
        <ecNumber evidence="2">2.5.1.56</ecNumber>
    </submittedName>
</protein>
<dbReference type="SUPFAM" id="SSF51569">
    <property type="entry name" value="Aldolase"/>
    <property type="match status" value="1"/>
</dbReference>
<dbReference type="GO" id="GO:0016051">
    <property type="term" value="P:carbohydrate biosynthetic process"/>
    <property type="evidence" value="ECO:0007669"/>
    <property type="project" value="InterPro"/>
</dbReference>
<dbReference type="SUPFAM" id="SSF51269">
    <property type="entry name" value="AFP III-like domain"/>
    <property type="match status" value="1"/>
</dbReference>
<evidence type="ECO:0000259" key="1">
    <source>
        <dbReference type="PROSITE" id="PS50844"/>
    </source>
</evidence>
<dbReference type="PROSITE" id="PS50844">
    <property type="entry name" value="AFP_LIKE"/>
    <property type="match status" value="1"/>
</dbReference>
<dbReference type="NCBIfam" id="TIGR03569">
    <property type="entry name" value="NeuB_NnaB"/>
    <property type="match status" value="1"/>
</dbReference>
<dbReference type="Pfam" id="PF08666">
    <property type="entry name" value="SAF"/>
    <property type="match status" value="1"/>
</dbReference>
<feature type="domain" description="AFP-like" evidence="1">
    <location>
        <begin position="290"/>
        <end position="348"/>
    </location>
</feature>
<name>A0A9Q4L1X1_9EURY</name>
<gene>
    <name evidence="2" type="primary">neuB</name>
    <name evidence="2" type="ORF">NDI89_09670</name>
</gene>
<dbReference type="SMART" id="SM00858">
    <property type="entry name" value="SAF"/>
    <property type="match status" value="1"/>
</dbReference>
<dbReference type="EMBL" id="JAMQOT010000003">
    <property type="protein sequence ID" value="MDF9745849.1"/>
    <property type="molecule type" value="Genomic_DNA"/>
</dbReference>
<dbReference type="GO" id="GO:0050462">
    <property type="term" value="F:N-acetylneuraminate synthase activity"/>
    <property type="evidence" value="ECO:0007669"/>
    <property type="project" value="UniProtKB-EC"/>
</dbReference>
<dbReference type="InterPro" id="IPR013785">
    <property type="entry name" value="Aldolase_TIM"/>
</dbReference>
<evidence type="ECO:0000313" key="3">
    <source>
        <dbReference type="Proteomes" id="UP001154061"/>
    </source>
</evidence>
<dbReference type="EC" id="2.5.1.56" evidence="2"/>
<dbReference type="RefSeq" id="WP_277521350.1">
    <property type="nucleotide sequence ID" value="NZ_JAMQOT010000003.1"/>
</dbReference>
<dbReference type="PANTHER" id="PTHR42966">
    <property type="entry name" value="N-ACETYLNEURAMINATE SYNTHASE"/>
    <property type="match status" value="1"/>
</dbReference>
<organism evidence="2 3">
    <name type="scientific">Natrinema salsiterrestre</name>
    <dbReference type="NCBI Taxonomy" id="2950540"/>
    <lineage>
        <taxon>Archaea</taxon>
        <taxon>Methanobacteriati</taxon>
        <taxon>Methanobacteriota</taxon>
        <taxon>Stenosarchaea group</taxon>
        <taxon>Halobacteria</taxon>
        <taxon>Halobacteriales</taxon>
        <taxon>Natrialbaceae</taxon>
        <taxon>Natrinema</taxon>
    </lineage>
</organism>
<dbReference type="CDD" id="cd11615">
    <property type="entry name" value="SAF_NeuB_like"/>
    <property type="match status" value="1"/>
</dbReference>
<proteinExistence type="predicted"/>
<dbReference type="InterPro" id="IPR051690">
    <property type="entry name" value="PseI-like"/>
</dbReference>
<dbReference type="InterPro" id="IPR036732">
    <property type="entry name" value="AFP_Neu5c_C_sf"/>
</dbReference>
<dbReference type="InterPro" id="IPR006190">
    <property type="entry name" value="SAF_AFP_Neu5Ac"/>
</dbReference>
<sequence length="353" mass="38124">MKIDGTCIGSNHDPFFIAEAGVNHNGSLDRAKKLIDVAADAGADAVKFQTFSADRLVTPDASTARYQESATGETDQHEMLKQYEIDRAKHRKLFDYCSEQDITFLSTPFDPESADMLADLGVSAFKIGSGELDNHPLLTHIAEYGLPMVVSTGMGTMSEVRKAHNAVRSVSSDIDISFLHCTSAYPTPITDVNLRAMETMSEEFPLPVGFSDHTTMPETTALAVAAGACIVEKHFTVDSTLPGPDHEASLEPDELCRAVALVKQASAARGGPTKEPTANELENLEQIRKGLYAATDIPADTRITKAHIDIMRPAVGLSPQQYDSVLGRRTTDVIDAGDPLTTANIDIESKEDD</sequence>
<dbReference type="Pfam" id="PF03102">
    <property type="entry name" value="NeuB"/>
    <property type="match status" value="1"/>
</dbReference>